<dbReference type="RefSeq" id="WP_378261078.1">
    <property type="nucleotide sequence ID" value="NZ_JBHUKR010000004.1"/>
</dbReference>
<reference evidence="3" key="1">
    <citation type="journal article" date="2019" name="Int. J. Syst. Evol. Microbiol.">
        <title>The Global Catalogue of Microorganisms (GCM) 10K type strain sequencing project: providing services to taxonomists for standard genome sequencing and annotation.</title>
        <authorList>
            <consortium name="The Broad Institute Genomics Platform"/>
            <consortium name="The Broad Institute Genome Sequencing Center for Infectious Disease"/>
            <person name="Wu L."/>
            <person name="Ma J."/>
        </authorList>
    </citation>
    <scope>NUCLEOTIDE SEQUENCE [LARGE SCALE GENOMIC DNA]</scope>
    <source>
        <strain evidence="3">CGMCC 4.7645</strain>
    </source>
</reference>
<dbReference type="EMBL" id="JBHUKR010000004">
    <property type="protein sequence ID" value="MFD2415355.1"/>
    <property type="molecule type" value="Genomic_DNA"/>
</dbReference>
<name>A0ABW5FL74_9PSEU</name>
<comment type="caution">
    <text evidence="2">The sequence shown here is derived from an EMBL/GenBank/DDBJ whole genome shotgun (WGS) entry which is preliminary data.</text>
</comment>
<feature type="region of interest" description="Disordered" evidence="1">
    <location>
        <begin position="163"/>
        <end position="186"/>
    </location>
</feature>
<gene>
    <name evidence="2" type="ORF">ACFSXZ_03330</name>
</gene>
<evidence type="ECO:0000313" key="2">
    <source>
        <dbReference type="EMBL" id="MFD2415355.1"/>
    </source>
</evidence>
<proteinExistence type="predicted"/>
<dbReference type="Proteomes" id="UP001597417">
    <property type="component" value="Unassembled WGS sequence"/>
</dbReference>
<sequence length="186" mass="20092">MSENTPAQPADVSTTHEFTGCTSMMGELYAATAHESLEVIATRLHHELIDARRIGQIPASLGFDITAHTGQITTARGVAVGMLTINLYNGPIITPHDDTSLDASIQHVLALASQFNAVDLTHPDTARFIVAIVAYQHPDEPIHDHPQRVLIGTMYGDTADYLRNLDDPTEPSPVPFPSGTDTVWAS</sequence>
<evidence type="ECO:0000313" key="3">
    <source>
        <dbReference type="Proteomes" id="UP001597417"/>
    </source>
</evidence>
<protein>
    <submittedName>
        <fullName evidence="2">Uncharacterized protein</fullName>
    </submittedName>
</protein>
<evidence type="ECO:0000256" key="1">
    <source>
        <dbReference type="SAM" id="MobiDB-lite"/>
    </source>
</evidence>
<organism evidence="2 3">
    <name type="scientific">Amycolatopsis pigmentata</name>
    <dbReference type="NCBI Taxonomy" id="450801"/>
    <lineage>
        <taxon>Bacteria</taxon>
        <taxon>Bacillati</taxon>
        <taxon>Actinomycetota</taxon>
        <taxon>Actinomycetes</taxon>
        <taxon>Pseudonocardiales</taxon>
        <taxon>Pseudonocardiaceae</taxon>
        <taxon>Amycolatopsis</taxon>
    </lineage>
</organism>
<keyword evidence="3" id="KW-1185">Reference proteome</keyword>
<accession>A0ABW5FL74</accession>